<name>A0AAW2STM1_9LAMI</name>
<sequence length="375" mass="42044">MATPEMSQQWGKYMSLLANQGFPSSINPDFGAGTSNLDFGAGTSNPDFGADTSSYDAEYYFPNMVTVTQGLENIEIHYTAPTQSHLHVSENDTPQEDDMEDPIADAFGNISDVASEPDEVDYLIPPEAGPNDVDINEMAEVFAQRRMSSSPEPVQPSRTTQQTFYRSAPFFDQTFPEIPADSIDVPTMKYAKFYNKNEGRLDVGMLFKNTVDLIESVKDHSIRHARREYFVTESSKTKWKVVCLHSTPGQVECNPSYGIKHVIQTVKDHTRHKMLIAAAMDGNQQVLPLAYAIVDDESTSSWKWFLQQLSIHVIRGRWGVCLISDSHPGITKAVREGSDFVSPHGAHRYCLRHVCSNFNNRYKNGVEGSLLESWL</sequence>
<reference evidence="2" key="1">
    <citation type="submission" date="2020-06" db="EMBL/GenBank/DDBJ databases">
        <authorList>
            <person name="Li T."/>
            <person name="Hu X."/>
            <person name="Zhang T."/>
            <person name="Song X."/>
            <person name="Zhang H."/>
            <person name="Dai N."/>
            <person name="Sheng W."/>
            <person name="Hou X."/>
            <person name="Wei L."/>
        </authorList>
    </citation>
    <scope>NUCLEOTIDE SEQUENCE</scope>
    <source>
        <strain evidence="2">KEN1</strain>
        <tissue evidence="2">Leaf</tissue>
    </source>
</reference>
<feature type="domain" description="MULE transposase" evidence="1">
    <location>
        <begin position="269"/>
        <end position="357"/>
    </location>
</feature>
<dbReference type="PANTHER" id="PTHR31973">
    <property type="entry name" value="POLYPROTEIN, PUTATIVE-RELATED"/>
    <property type="match status" value="1"/>
</dbReference>
<protein>
    <recommendedName>
        <fullName evidence="1">MULE transposase domain-containing protein</fullName>
    </recommendedName>
</protein>
<gene>
    <name evidence="2" type="ORF">Slati_4515200</name>
</gene>
<accession>A0AAW2STM1</accession>
<reference evidence="2" key="2">
    <citation type="journal article" date="2024" name="Plant">
        <title>Genomic evolution and insights into agronomic trait innovations of Sesamum species.</title>
        <authorList>
            <person name="Miao H."/>
            <person name="Wang L."/>
            <person name="Qu L."/>
            <person name="Liu H."/>
            <person name="Sun Y."/>
            <person name="Le M."/>
            <person name="Wang Q."/>
            <person name="Wei S."/>
            <person name="Zheng Y."/>
            <person name="Lin W."/>
            <person name="Duan Y."/>
            <person name="Cao H."/>
            <person name="Xiong S."/>
            <person name="Wang X."/>
            <person name="Wei L."/>
            <person name="Li C."/>
            <person name="Ma Q."/>
            <person name="Ju M."/>
            <person name="Zhao R."/>
            <person name="Li G."/>
            <person name="Mu C."/>
            <person name="Tian Q."/>
            <person name="Mei H."/>
            <person name="Zhang T."/>
            <person name="Gao T."/>
            <person name="Zhang H."/>
        </authorList>
    </citation>
    <scope>NUCLEOTIDE SEQUENCE</scope>
    <source>
        <strain evidence="2">KEN1</strain>
    </source>
</reference>
<dbReference type="PANTHER" id="PTHR31973:SF195">
    <property type="entry name" value="MUDR FAMILY TRANSPOSASE"/>
    <property type="match status" value="1"/>
</dbReference>
<dbReference type="EMBL" id="JACGWN010000016">
    <property type="protein sequence ID" value="KAL0395490.1"/>
    <property type="molecule type" value="Genomic_DNA"/>
</dbReference>
<dbReference type="InterPro" id="IPR018289">
    <property type="entry name" value="MULE_transposase_dom"/>
</dbReference>
<evidence type="ECO:0000313" key="2">
    <source>
        <dbReference type="EMBL" id="KAL0395490.1"/>
    </source>
</evidence>
<evidence type="ECO:0000259" key="1">
    <source>
        <dbReference type="Pfam" id="PF10551"/>
    </source>
</evidence>
<comment type="caution">
    <text evidence="2">The sequence shown here is derived from an EMBL/GenBank/DDBJ whole genome shotgun (WGS) entry which is preliminary data.</text>
</comment>
<dbReference type="Pfam" id="PF10551">
    <property type="entry name" value="MULE"/>
    <property type="match status" value="1"/>
</dbReference>
<organism evidence="2">
    <name type="scientific">Sesamum latifolium</name>
    <dbReference type="NCBI Taxonomy" id="2727402"/>
    <lineage>
        <taxon>Eukaryota</taxon>
        <taxon>Viridiplantae</taxon>
        <taxon>Streptophyta</taxon>
        <taxon>Embryophyta</taxon>
        <taxon>Tracheophyta</taxon>
        <taxon>Spermatophyta</taxon>
        <taxon>Magnoliopsida</taxon>
        <taxon>eudicotyledons</taxon>
        <taxon>Gunneridae</taxon>
        <taxon>Pentapetalae</taxon>
        <taxon>asterids</taxon>
        <taxon>lamiids</taxon>
        <taxon>Lamiales</taxon>
        <taxon>Pedaliaceae</taxon>
        <taxon>Sesamum</taxon>
    </lineage>
</organism>
<dbReference type="AlphaFoldDB" id="A0AAW2STM1"/>
<proteinExistence type="predicted"/>